<dbReference type="Proteomes" id="UP000827092">
    <property type="component" value="Unassembled WGS sequence"/>
</dbReference>
<dbReference type="AlphaFoldDB" id="A0AAV6VC44"/>
<gene>
    <name evidence="1" type="ORF">JTE90_024551</name>
</gene>
<evidence type="ECO:0000313" key="1">
    <source>
        <dbReference type="EMBL" id="KAG8194219.1"/>
    </source>
</evidence>
<protein>
    <submittedName>
        <fullName evidence="1">Uncharacterized protein</fullName>
    </submittedName>
</protein>
<organism evidence="1 2">
    <name type="scientific">Oedothorax gibbosus</name>
    <dbReference type="NCBI Taxonomy" id="931172"/>
    <lineage>
        <taxon>Eukaryota</taxon>
        <taxon>Metazoa</taxon>
        <taxon>Ecdysozoa</taxon>
        <taxon>Arthropoda</taxon>
        <taxon>Chelicerata</taxon>
        <taxon>Arachnida</taxon>
        <taxon>Araneae</taxon>
        <taxon>Araneomorphae</taxon>
        <taxon>Entelegynae</taxon>
        <taxon>Araneoidea</taxon>
        <taxon>Linyphiidae</taxon>
        <taxon>Erigoninae</taxon>
        <taxon>Oedothorax</taxon>
    </lineage>
</organism>
<reference evidence="1 2" key="1">
    <citation type="journal article" date="2022" name="Nat. Ecol. Evol.">
        <title>A masculinizing supergene underlies an exaggerated male reproductive morph in a spider.</title>
        <authorList>
            <person name="Hendrickx F."/>
            <person name="De Corte Z."/>
            <person name="Sonet G."/>
            <person name="Van Belleghem S.M."/>
            <person name="Kostlbacher S."/>
            <person name="Vangestel C."/>
        </authorList>
    </citation>
    <scope>NUCLEOTIDE SEQUENCE [LARGE SCALE GENOMIC DNA]</scope>
    <source>
        <strain evidence="1">W744_W776</strain>
    </source>
</reference>
<keyword evidence="2" id="KW-1185">Reference proteome</keyword>
<sequence length="76" mass="8557">MTKTLFQLNHFRLQHKKLQASSTKGFTDVLEGWILSGFLNLYGALPIDDSSSTRFSDKAVKPTMCDMCCIIEGVRD</sequence>
<accession>A0AAV6VC44</accession>
<proteinExistence type="predicted"/>
<comment type="caution">
    <text evidence="1">The sequence shown here is derived from an EMBL/GenBank/DDBJ whole genome shotgun (WGS) entry which is preliminary data.</text>
</comment>
<evidence type="ECO:0000313" key="2">
    <source>
        <dbReference type="Proteomes" id="UP000827092"/>
    </source>
</evidence>
<name>A0AAV6VC44_9ARAC</name>
<dbReference type="EMBL" id="JAFNEN010000106">
    <property type="protein sequence ID" value="KAG8194219.1"/>
    <property type="molecule type" value="Genomic_DNA"/>
</dbReference>